<accession>A0A151GBB7</accession>
<proteinExistence type="predicted"/>
<name>A0A151GBB7_DRECN</name>
<evidence type="ECO:0000259" key="2">
    <source>
        <dbReference type="Pfam" id="PF03372"/>
    </source>
</evidence>
<dbReference type="GeneID" id="63719017"/>
<feature type="signal peptide" evidence="1">
    <location>
        <begin position="1"/>
        <end position="22"/>
    </location>
</feature>
<dbReference type="STRING" id="98403.A0A151GBB7"/>
<keyword evidence="3" id="KW-0378">Hydrolase</keyword>
<feature type="domain" description="Endonuclease/exonuclease/phosphatase" evidence="2">
    <location>
        <begin position="224"/>
        <end position="485"/>
    </location>
</feature>
<evidence type="ECO:0000313" key="4">
    <source>
        <dbReference type="Proteomes" id="UP000076580"/>
    </source>
</evidence>
<dbReference type="Gene3D" id="3.60.10.10">
    <property type="entry name" value="Endonuclease/exonuclease/phosphatase"/>
    <property type="match status" value="1"/>
</dbReference>
<keyword evidence="1" id="KW-0732">Signal</keyword>
<dbReference type="AlphaFoldDB" id="A0A151GBB7"/>
<organism evidence="3 4">
    <name type="scientific">Drechmeria coniospora</name>
    <name type="common">Nematophagous fungus</name>
    <name type="synonym">Meria coniospora</name>
    <dbReference type="NCBI Taxonomy" id="98403"/>
    <lineage>
        <taxon>Eukaryota</taxon>
        <taxon>Fungi</taxon>
        <taxon>Dikarya</taxon>
        <taxon>Ascomycota</taxon>
        <taxon>Pezizomycotina</taxon>
        <taxon>Sordariomycetes</taxon>
        <taxon>Hypocreomycetidae</taxon>
        <taxon>Hypocreales</taxon>
        <taxon>Ophiocordycipitaceae</taxon>
        <taxon>Drechmeria</taxon>
    </lineage>
</organism>
<dbReference type="Pfam" id="PF03372">
    <property type="entry name" value="Exo_endo_phos"/>
    <property type="match status" value="1"/>
</dbReference>
<dbReference type="InterPro" id="IPR015919">
    <property type="entry name" value="Cadherin-like_sf"/>
</dbReference>
<dbReference type="InterPro" id="IPR013783">
    <property type="entry name" value="Ig-like_fold"/>
</dbReference>
<comment type="caution">
    <text evidence="3">The sequence shown here is derived from an EMBL/GenBank/DDBJ whole genome shotgun (WGS) entry which is preliminary data.</text>
</comment>
<dbReference type="EMBL" id="LAYC01000003">
    <property type="protein sequence ID" value="KYK54416.1"/>
    <property type="molecule type" value="Genomic_DNA"/>
</dbReference>
<dbReference type="OrthoDB" id="276515at2759"/>
<gene>
    <name evidence="3" type="ORF">DCS_06374</name>
</gene>
<dbReference type="GO" id="GO:0016020">
    <property type="term" value="C:membrane"/>
    <property type="evidence" value="ECO:0007669"/>
    <property type="project" value="InterPro"/>
</dbReference>
<dbReference type="SUPFAM" id="SSF56219">
    <property type="entry name" value="DNase I-like"/>
    <property type="match status" value="1"/>
</dbReference>
<dbReference type="InParanoid" id="A0A151GBB7"/>
<dbReference type="RefSeq" id="XP_040653768.1">
    <property type="nucleotide sequence ID" value="XM_040803664.1"/>
</dbReference>
<evidence type="ECO:0000313" key="3">
    <source>
        <dbReference type="EMBL" id="KYK54416.1"/>
    </source>
</evidence>
<dbReference type="SUPFAM" id="SSF49313">
    <property type="entry name" value="Cadherin-like"/>
    <property type="match status" value="1"/>
</dbReference>
<dbReference type="PANTHER" id="PTHR41349:SF1">
    <property type="entry name" value="PROTEIN CBG08683"/>
    <property type="match status" value="1"/>
</dbReference>
<dbReference type="Gene3D" id="2.60.40.10">
    <property type="entry name" value="Immunoglobulins"/>
    <property type="match status" value="1"/>
</dbReference>
<dbReference type="GO" id="GO:0005509">
    <property type="term" value="F:calcium ion binding"/>
    <property type="evidence" value="ECO:0007669"/>
    <property type="project" value="InterPro"/>
</dbReference>
<dbReference type="GO" id="GO:0004527">
    <property type="term" value="F:exonuclease activity"/>
    <property type="evidence" value="ECO:0007669"/>
    <property type="project" value="UniProtKB-KW"/>
</dbReference>
<keyword evidence="4" id="KW-1185">Reference proteome</keyword>
<dbReference type="Proteomes" id="UP000076580">
    <property type="component" value="Chromosome 03"/>
</dbReference>
<dbReference type="InterPro" id="IPR005135">
    <property type="entry name" value="Endo/exonuclease/phosphatase"/>
</dbReference>
<keyword evidence="3" id="KW-0269">Exonuclease</keyword>
<sequence length="497" mass="54102">MPMAYLLSTAAAGLGLLASAFAAPATTGSIALASGKSLFTFDYVTPQAHAKNWIGIYNIYSGGPEKEKFVSPSITWEYAPATEGGVHIPAAKLQPGSYKAYFLAEDGYRWLARPVSFVVAGKGALAFTVDQFTTRNGRVGDGFRASISGLLANPPDAKTSFSKVSGPAWVRVSADGTLSGIPDAAGTSRVTVRATATDGSQASLEATIPVRKYGTPLVDRLGALSFNLWHGGTQVSDYHRKQVQFIVSTGVDVVGFQESTGGHAIRLAQALGWDVYQGNDVGIISRYPIVQVYPDMWVAGAVRISLDGENRQVIVWNVHLGYTPYGPYDFCFDKMSWERVLRRETESGRTPQIRDVLGRMKTQLSNTSRVPIILLGDFNAPSHLDWTDDTRGQHCGVGLTPWPTSIEPFKLGLVDSFREIHPDPARVPGNTWSPVYLDNAGRREPLDRIDFIYHKGLTVVDSQVLVVGKPAPQPNHRHNEWTTDHAAVKSVFQLGKE</sequence>
<evidence type="ECO:0000256" key="1">
    <source>
        <dbReference type="SAM" id="SignalP"/>
    </source>
</evidence>
<feature type="chain" id="PRO_5007580376" evidence="1">
    <location>
        <begin position="23"/>
        <end position="497"/>
    </location>
</feature>
<dbReference type="PANTHER" id="PTHR41349">
    <property type="match status" value="1"/>
</dbReference>
<reference evidence="3 4" key="1">
    <citation type="journal article" date="2016" name="Sci. Rep.">
        <title>Insights into Adaptations to a Near-Obligate Nematode Endoparasitic Lifestyle from the Finished Genome of Drechmeria coniospora.</title>
        <authorList>
            <person name="Zhang L."/>
            <person name="Zhou Z."/>
            <person name="Guo Q."/>
            <person name="Fokkens L."/>
            <person name="Miskei M."/>
            <person name="Pocsi I."/>
            <person name="Zhang W."/>
            <person name="Chen M."/>
            <person name="Wang L."/>
            <person name="Sun Y."/>
            <person name="Donzelli B.G."/>
            <person name="Gibson D.M."/>
            <person name="Nelson D.R."/>
            <person name="Luo J.G."/>
            <person name="Rep M."/>
            <person name="Liu H."/>
            <person name="Yang S."/>
            <person name="Wang J."/>
            <person name="Krasnoff S.B."/>
            <person name="Xu Y."/>
            <person name="Molnar I."/>
            <person name="Lin M."/>
        </authorList>
    </citation>
    <scope>NUCLEOTIDE SEQUENCE [LARGE SCALE GENOMIC DNA]</scope>
    <source>
        <strain evidence="3 4">ARSEF 6962</strain>
    </source>
</reference>
<dbReference type="InterPro" id="IPR036691">
    <property type="entry name" value="Endo/exonu/phosph_ase_sf"/>
</dbReference>
<keyword evidence="3" id="KW-0540">Nuclease</keyword>
<protein>
    <submittedName>
        <fullName evidence="3">Exonuclease III</fullName>
    </submittedName>
</protein>